<gene>
    <name evidence="4" type="ORF">ANE_LOCUS4202</name>
</gene>
<protein>
    <recommendedName>
        <fullName evidence="6">Mitochondrial transcription termination factor family protein</fullName>
    </recommendedName>
</protein>
<dbReference type="InterPro" id="IPR003690">
    <property type="entry name" value="MTERF"/>
</dbReference>
<dbReference type="Proteomes" id="UP000489600">
    <property type="component" value="Unassembled WGS sequence"/>
</dbReference>
<sequence length="460" mass="51959">MYSLILHGRRLIGLQKWRHLSVSVNPLQNASPFFSSFSSASAADVSPKDGQKDKTFTVSYLVGSLGLAAKPAESILRKVSLGDKGNPDSVLSLLRSHGFTDSQISNIITDYPLLLIADAEKSIGPKLQFLQSRGASTSELTQIVSTVPKILGKRGHKSISFYYDFVKEIIEADKSSNYEKLCHSLAHGNKENKVRNISVLRELGVAQRLLFPLLISDSQPVHGKERFEESLKKVVDMGFDPTTSKFVEALRVFYNLNDKTIEEKINVYKKLGFGVNDVWAIFKKWPFFLSYSEKKITQTFETLKRCGLLEYEILSVLKKHPKCICSSEQKIVNSVETFIGLGFTREDFAMMVKRYPQCIDYTAETLKKKTEFIVKKMNWPLESLVLIPQVFGYSLEKRTVPRCNVIKTLMSKGLMGDRSEMPPMSSVLTSTDQSFLSRYVMKHDKLVPELMAIFTGNRVS</sequence>
<name>A0A565AWN0_9BRAS</name>
<proteinExistence type="inferred from homology"/>
<organism evidence="4 5">
    <name type="scientific">Arabis nemorensis</name>
    <dbReference type="NCBI Taxonomy" id="586526"/>
    <lineage>
        <taxon>Eukaryota</taxon>
        <taxon>Viridiplantae</taxon>
        <taxon>Streptophyta</taxon>
        <taxon>Embryophyta</taxon>
        <taxon>Tracheophyta</taxon>
        <taxon>Spermatophyta</taxon>
        <taxon>Magnoliopsida</taxon>
        <taxon>eudicotyledons</taxon>
        <taxon>Gunneridae</taxon>
        <taxon>Pentapetalae</taxon>
        <taxon>rosids</taxon>
        <taxon>malvids</taxon>
        <taxon>Brassicales</taxon>
        <taxon>Brassicaceae</taxon>
        <taxon>Arabideae</taxon>
        <taxon>Arabis</taxon>
    </lineage>
</organism>
<dbReference type="FunFam" id="1.25.70.10:FF:000033">
    <property type="entry name" value="F19K23.4 protein"/>
    <property type="match status" value="1"/>
</dbReference>
<keyword evidence="5" id="KW-1185">Reference proteome</keyword>
<dbReference type="PANTHER" id="PTHR13068:SF161">
    <property type="entry name" value="F19K23.4 PROTEIN-RELATED"/>
    <property type="match status" value="1"/>
</dbReference>
<dbReference type="Pfam" id="PF02536">
    <property type="entry name" value="mTERF"/>
    <property type="match status" value="1"/>
</dbReference>
<dbReference type="SMART" id="SM00733">
    <property type="entry name" value="Mterf"/>
    <property type="match status" value="7"/>
</dbReference>
<dbReference type="GO" id="GO:0006353">
    <property type="term" value="P:DNA-templated transcription termination"/>
    <property type="evidence" value="ECO:0007669"/>
    <property type="project" value="UniProtKB-KW"/>
</dbReference>
<dbReference type="GO" id="GO:0005737">
    <property type="term" value="C:cytoplasm"/>
    <property type="evidence" value="ECO:0007669"/>
    <property type="project" value="UniProtKB-ARBA"/>
</dbReference>
<keyword evidence="3" id="KW-0809">Transit peptide</keyword>
<evidence type="ECO:0000313" key="5">
    <source>
        <dbReference type="Proteomes" id="UP000489600"/>
    </source>
</evidence>
<dbReference type="OrthoDB" id="637682at2759"/>
<evidence type="ECO:0008006" key="6">
    <source>
        <dbReference type="Google" id="ProtNLM"/>
    </source>
</evidence>
<evidence type="ECO:0000313" key="4">
    <source>
        <dbReference type="EMBL" id="VVA93757.1"/>
    </source>
</evidence>
<dbReference type="FunFam" id="1.25.70.10:FF:000039">
    <property type="entry name" value="F8K4.20 protein"/>
    <property type="match status" value="1"/>
</dbReference>
<dbReference type="AlphaFoldDB" id="A0A565AWN0"/>
<comment type="caution">
    <text evidence="4">The sequence shown here is derived from an EMBL/GenBank/DDBJ whole genome shotgun (WGS) entry which is preliminary data.</text>
</comment>
<dbReference type="EMBL" id="CABITT030000002">
    <property type="protein sequence ID" value="VVA93757.1"/>
    <property type="molecule type" value="Genomic_DNA"/>
</dbReference>
<keyword evidence="2" id="KW-0804">Transcription</keyword>
<keyword evidence="2" id="KW-0806">Transcription termination</keyword>
<reference evidence="4" key="1">
    <citation type="submission" date="2019-07" db="EMBL/GenBank/DDBJ databases">
        <authorList>
            <person name="Dittberner H."/>
        </authorList>
    </citation>
    <scope>NUCLEOTIDE SEQUENCE [LARGE SCALE GENOMIC DNA]</scope>
</reference>
<evidence type="ECO:0000256" key="3">
    <source>
        <dbReference type="ARBA" id="ARBA00022946"/>
    </source>
</evidence>
<comment type="similarity">
    <text evidence="1">Belongs to the mTERF family.</text>
</comment>
<dbReference type="GO" id="GO:0003676">
    <property type="term" value="F:nucleic acid binding"/>
    <property type="evidence" value="ECO:0007669"/>
    <property type="project" value="InterPro"/>
</dbReference>
<dbReference type="Gene3D" id="1.25.70.10">
    <property type="entry name" value="Transcription termination factor 3, mitochondrial"/>
    <property type="match status" value="1"/>
</dbReference>
<dbReference type="InterPro" id="IPR038538">
    <property type="entry name" value="MTERF_sf"/>
</dbReference>
<keyword evidence="2" id="KW-0805">Transcription regulation</keyword>
<evidence type="ECO:0000256" key="1">
    <source>
        <dbReference type="ARBA" id="ARBA00007692"/>
    </source>
</evidence>
<evidence type="ECO:0000256" key="2">
    <source>
        <dbReference type="ARBA" id="ARBA00022472"/>
    </source>
</evidence>
<accession>A0A565AWN0</accession>
<dbReference type="PANTHER" id="PTHR13068">
    <property type="entry name" value="CGI-12 PROTEIN-RELATED"/>
    <property type="match status" value="1"/>
</dbReference>